<protein>
    <submittedName>
        <fullName evidence="1">Uncharacterized protein</fullName>
    </submittedName>
</protein>
<comment type="caution">
    <text evidence="1">The sequence shown here is derived from an EMBL/GenBank/DDBJ whole genome shotgun (WGS) entry which is preliminary data.</text>
</comment>
<gene>
    <name evidence="1" type="ORF">SDC9_81173</name>
</gene>
<reference evidence="1" key="1">
    <citation type="submission" date="2019-08" db="EMBL/GenBank/DDBJ databases">
        <authorList>
            <person name="Kucharzyk K."/>
            <person name="Murdoch R.W."/>
            <person name="Higgins S."/>
            <person name="Loffler F."/>
        </authorList>
    </citation>
    <scope>NUCLEOTIDE SEQUENCE</scope>
</reference>
<name>A0A644Z1T5_9ZZZZ</name>
<proteinExistence type="predicted"/>
<evidence type="ECO:0000313" key="1">
    <source>
        <dbReference type="EMBL" id="MPM34587.1"/>
    </source>
</evidence>
<accession>A0A644Z1T5</accession>
<dbReference type="AlphaFoldDB" id="A0A644Z1T5"/>
<sequence>MNLILEQFFGFQQIHVGADAETHDRHGGGVVAAQRRAVDAVGQRFHHPVEPVADIRNRLFQIGAPGEFDGNRADSLGGNAGNFFDPGHRADTALDRSGDQLLDFFRTGVFVFGTDRNRREIDFRKQVDRQVAQRKAAQYQHDACDH</sequence>
<dbReference type="EMBL" id="VSSQ01007019">
    <property type="protein sequence ID" value="MPM34587.1"/>
    <property type="molecule type" value="Genomic_DNA"/>
</dbReference>
<organism evidence="1">
    <name type="scientific">bioreactor metagenome</name>
    <dbReference type="NCBI Taxonomy" id="1076179"/>
    <lineage>
        <taxon>unclassified sequences</taxon>
        <taxon>metagenomes</taxon>
        <taxon>ecological metagenomes</taxon>
    </lineage>
</organism>